<dbReference type="RefSeq" id="WP_187018037.1">
    <property type="nucleotide sequence ID" value="NZ_JACRUK010000015.1"/>
</dbReference>
<dbReference type="Pfam" id="PF14257">
    <property type="entry name" value="DUF4349"/>
    <property type="match status" value="1"/>
</dbReference>
<keyword evidence="2" id="KW-0472">Membrane</keyword>
<evidence type="ECO:0000256" key="1">
    <source>
        <dbReference type="SAM" id="Coils"/>
    </source>
</evidence>
<reference evidence="4 5" key="1">
    <citation type="submission" date="2020-08" db="EMBL/GenBank/DDBJ databases">
        <title>Description of novel Flavobacterium F-392 isolate.</title>
        <authorList>
            <person name="Saticioglu I.B."/>
            <person name="Duman M."/>
            <person name="Altun S."/>
        </authorList>
    </citation>
    <scope>NUCLEOTIDE SEQUENCE [LARGE SCALE GENOMIC DNA]</scope>
    <source>
        <strain evidence="4 5">F-392</strain>
    </source>
</reference>
<accession>A0A923N0E9</accession>
<dbReference type="InterPro" id="IPR025645">
    <property type="entry name" value="DUF4349"/>
</dbReference>
<protein>
    <submittedName>
        <fullName evidence="4">DUF4349 domain-containing protein</fullName>
    </submittedName>
</protein>
<comment type="caution">
    <text evidence="4">The sequence shown here is derived from an EMBL/GenBank/DDBJ whole genome shotgun (WGS) entry which is preliminary data.</text>
</comment>
<dbReference type="Proteomes" id="UP000641454">
    <property type="component" value="Unassembled WGS sequence"/>
</dbReference>
<feature type="coiled-coil region" evidence="1">
    <location>
        <begin position="177"/>
        <end position="204"/>
    </location>
</feature>
<evidence type="ECO:0000313" key="5">
    <source>
        <dbReference type="Proteomes" id="UP000641454"/>
    </source>
</evidence>
<dbReference type="EMBL" id="JACRUL010000014">
    <property type="protein sequence ID" value="MBC5844369.1"/>
    <property type="molecule type" value="Genomic_DNA"/>
</dbReference>
<gene>
    <name evidence="4" type="ORF">H8R25_07960</name>
</gene>
<name>A0A923N0E9_9FLAO</name>
<keyword evidence="2" id="KW-0812">Transmembrane</keyword>
<keyword evidence="5" id="KW-1185">Reference proteome</keyword>
<sequence>MKLPILIIVLFLSLTSCKKADEEYDSKIEAIALPPKAKVDQVKFVQPLVANADQNNRPIATKIIKEGNLRFETSDLNATYQHIVKSTTESGGSIQNDVEGKDYGSIFRKLVIRIPSQNFDPFLIKISKGVTYFDNKEITAEDVTAQYIDLDARLKAKKTLENRYLELLKKATKVTEMLEIETQLSAIREEIEAKQAEMNYLQGRVAQSTIHIEFYKNVAVDSGVTISYGTKIWNAITSGFNSLSGLFIWLLSIWPFAILASGLVYFIRKKIKTKKTK</sequence>
<keyword evidence="1" id="KW-0175">Coiled coil</keyword>
<proteinExistence type="predicted"/>
<evidence type="ECO:0000313" key="4">
    <source>
        <dbReference type="EMBL" id="MBC5844369.1"/>
    </source>
</evidence>
<dbReference type="PROSITE" id="PS51257">
    <property type="entry name" value="PROKAR_LIPOPROTEIN"/>
    <property type="match status" value="1"/>
</dbReference>
<evidence type="ECO:0000256" key="2">
    <source>
        <dbReference type="SAM" id="Phobius"/>
    </source>
</evidence>
<feature type="transmembrane region" description="Helical" evidence="2">
    <location>
        <begin position="246"/>
        <end position="267"/>
    </location>
</feature>
<keyword evidence="2" id="KW-1133">Transmembrane helix</keyword>
<feature type="domain" description="DUF4349" evidence="3">
    <location>
        <begin position="62"/>
        <end position="267"/>
    </location>
</feature>
<organism evidence="4 5">
    <name type="scientific">Flavobacterium muglaense</name>
    <dbReference type="NCBI Taxonomy" id="2764716"/>
    <lineage>
        <taxon>Bacteria</taxon>
        <taxon>Pseudomonadati</taxon>
        <taxon>Bacteroidota</taxon>
        <taxon>Flavobacteriia</taxon>
        <taxon>Flavobacteriales</taxon>
        <taxon>Flavobacteriaceae</taxon>
        <taxon>Flavobacterium</taxon>
    </lineage>
</organism>
<evidence type="ECO:0000259" key="3">
    <source>
        <dbReference type="Pfam" id="PF14257"/>
    </source>
</evidence>
<dbReference type="AlphaFoldDB" id="A0A923N0E9"/>